<comment type="similarity">
    <text evidence="1">Belongs to the UPF0728 family.</text>
</comment>
<dbReference type="Ensembl" id="ENSCMIT00000012738.1">
    <property type="protein sequence ID" value="ENSCMIP00000012450.1"/>
    <property type="gene ID" value="ENSCMIG00000006328.1"/>
</dbReference>
<proteinExistence type="inferred from homology"/>
<dbReference type="OrthoDB" id="10003460at2759"/>
<dbReference type="RefSeq" id="XP_007896568.1">
    <property type="nucleotide sequence ID" value="XM_007898377.2"/>
</dbReference>
<reference evidence="2" key="5">
    <citation type="submission" date="2025-09" db="UniProtKB">
        <authorList>
            <consortium name="Ensembl"/>
        </authorList>
    </citation>
    <scope>IDENTIFICATION</scope>
</reference>
<evidence type="ECO:0000256" key="1">
    <source>
        <dbReference type="ARBA" id="ARBA00009973"/>
    </source>
</evidence>
<sequence>MPKEALVTIRYGPYKACWVVDFRTFRLEGLRAALEEDGHRCILEPFLDWNTVELVVKGESVFKCNIKEFDFGGDGLLDPLCAKAVIAVRNAY</sequence>
<dbReference type="InterPro" id="IPR027885">
    <property type="entry name" value="UPF0728"/>
</dbReference>
<reference evidence="3" key="1">
    <citation type="journal article" date="2006" name="Science">
        <title>Ancient noncoding elements conserved in the human genome.</title>
        <authorList>
            <person name="Venkatesh B."/>
            <person name="Kirkness E.F."/>
            <person name="Loh Y.H."/>
            <person name="Halpern A.L."/>
            <person name="Lee A.P."/>
            <person name="Johnson J."/>
            <person name="Dandona N."/>
            <person name="Viswanathan L.D."/>
            <person name="Tay A."/>
            <person name="Venter J.C."/>
            <person name="Strausberg R.L."/>
            <person name="Brenner S."/>
        </authorList>
    </citation>
    <scope>NUCLEOTIDE SEQUENCE [LARGE SCALE GENOMIC DNA]</scope>
</reference>
<dbReference type="KEGG" id="cmk:103181715"/>
<dbReference type="Pfam" id="PF15092">
    <property type="entry name" value="UPF0728"/>
    <property type="match status" value="1"/>
</dbReference>
<keyword evidence="3" id="KW-1185">Reference proteome</keyword>
<protein>
    <submittedName>
        <fullName evidence="2">Chromosome 10 open reading frame 53</fullName>
    </submittedName>
</protein>
<dbReference type="GeneTree" id="ENSGT00390000002871"/>
<dbReference type="OMA" id="VEHRTYR"/>
<dbReference type="AlphaFoldDB" id="A0A4W3HAS2"/>
<organism evidence="2 3">
    <name type="scientific">Callorhinchus milii</name>
    <name type="common">Ghost shark</name>
    <dbReference type="NCBI Taxonomy" id="7868"/>
    <lineage>
        <taxon>Eukaryota</taxon>
        <taxon>Metazoa</taxon>
        <taxon>Chordata</taxon>
        <taxon>Craniata</taxon>
        <taxon>Vertebrata</taxon>
        <taxon>Chondrichthyes</taxon>
        <taxon>Holocephali</taxon>
        <taxon>Chimaeriformes</taxon>
        <taxon>Callorhinchidae</taxon>
        <taxon>Callorhinchus</taxon>
    </lineage>
</organism>
<dbReference type="Proteomes" id="UP000314986">
    <property type="component" value="Unassembled WGS sequence"/>
</dbReference>
<gene>
    <name evidence="2" type="primary">cunh10orf53</name>
</gene>
<evidence type="ECO:0000313" key="3">
    <source>
        <dbReference type="Proteomes" id="UP000314986"/>
    </source>
</evidence>
<reference evidence="3" key="2">
    <citation type="journal article" date="2007" name="PLoS Biol.">
        <title>Survey sequencing and comparative analysis of the elephant shark (Callorhinchus milii) genome.</title>
        <authorList>
            <person name="Venkatesh B."/>
            <person name="Kirkness E.F."/>
            <person name="Loh Y.H."/>
            <person name="Halpern A.L."/>
            <person name="Lee A.P."/>
            <person name="Johnson J."/>
            <person name="Dandona N."/>
            <person name="Viswanathan L.D."/>
            <person name="Tay A."/>
            <person name="Venter J.C."/>
            <person name="Strausberg R.L."/>
            <person name="Brenner S."/>
        </authorList>
    </citation>
    <scope>NUCLEOTIDE SEQUENCE [LARGE SCALE GENOMIC DNA]</scope>
</reference>
<dbReference type="PANTHER" id="PTHR28448:SF1">
    <property type="entry name" value="UPF0728 PROTEIN C10ORF53"/>
    <property type="match status" value="1"/>
</dbReference>
<reference evidence="3" key="3">
    <citation type="journal article" date="2014" name="Nature">
        <title>Elephant shark genome provides unique insights into gnathostome evolution.</title>
        <authorList>
            <consortium name="International Elephant Shark Genome Sequencing Consortium"/>
            <person name="Venkatesh B."/>
            <person name="Lee A.P."/>
            <person name="Ravi V."/>
            <person name="Maurya A.K."/>
            <person name="Lian M.M."/>
            <person name="Swann J.B."/>
            <person name="Ohta Y."/>
            <person name="Flajnik M.F."/>
            <person name="Sutoh Y."/>
            <person name="Kasahara M."/>
            <person name="Hoon S."/>
            <person name="Gangu V."/>
            <person name="Roy S.W."/>
            <person name="Irimia M."/>
            <person name="Korzh V."/>
            <person name="Kondrychyn I."/>
            <person name="Lim Z.W."/>
            <person name="Tay B.H."/>
            <person name="Tohari S."/>
            <person name="Kong K.W."/>
            <person name="Ho S."/>
            <person name="Lorente-Galdos B."/>
            <person name="Quilez J."/>
            <person name="Marques-Bonet T."/>
            <person name="Raney B.J."/>
            <person name="Ingham P.W."/>
            <person name="Tay A."/>
            <person name="Hillier L.W."/>
            <person name="Minx P."/>
            <person name="Boehm T."/>
            <person name="Wilson R.K."/>
            <person name="Brenner S."/>
            <person name="Warren W.C."/>
        </authorList>
    </citation>
    <scope>NUCLEOTIDE SEQUENCE [LARGE SCALE GENOMIC DNA]</scope>
</reference>
<dbReference type="PANTHER" id="PTHR28448">
    <property type="entry name" value="UPF0728 PROTEIN C10ORF53"/>
    <property type="match status" value="1"/>
</dbReference>
<dbReference type="GeneID" id="103181715"/>
<accession>A0A4W3HAS2</accession>
<reference evidence="2" key="4">
    <citation type="submission" date="2025-08" db="UniProtKB">
        <authorList>
            <consortium name="Ensembl"/>
        </authorList>
    </citation>
    <scope>IDENTIFICATION</scope>
</reference>
<dbReference type="InParanoid" id="A0A4W3HAS2"/>
<name>A0A4W3HAS2_CALMI</name>
<evidence type="ECO:0000313" key="2">
    <source>
        <dbReference type="Ensembl" id="ENSCMIP00000012450.1"/>
    </source>
</evidence>